<dbReference type="Gene3D" id="1.10.287.130">
    <property type="match status" value="1"/>
</dbReference>
<keyword evidence="4" id="KW-1133">Transmembrane helix</keyword>
<evidence type="ECO:0000259" key="5">
    <source>
        <dbReference type="PROSITE" id="PS50109"/>
    </source>
</evidence>
<dbReference type="Pfam" id="PF02518">
    <property type="entry name" value="HATPase_c"/>
    <property type="match status" value="1"/>
</dbReference>
<organism evidence="6 7">
    <name type="scientific">Runella salmonicolor</name>
    <dbReference type="NCBI Taxonomy" id="2950278"/>
    <lineage>
        <taxon>Bacteria</taxon>
        <taxon>Pseudomonadati</taxon>
        <taxon>Bacteroidota</taxon>
        <taxon>Cytophagia</taxon>
        <taxon>Cytophagales</taxon>
        <taxon>Spirosomataceae</taxon>
        <taxon>Runella</taxon>
    </lineage>
</organism>
<evidence type="ECO:0000256" key="1">
    <source>
        <dbReference type="ARBA" id="ARBA00000085"/>
    </source>
</evidence>
<gene>
    <name evidence="6" type="ORF">NCI00_24560</name>
</gene>
<keyword evidence="7" id="KW-1185">Reference proteome</keyword>
<dbReference type="PANTHER" id="PTHR43547:SF2">
    <property type="entry name" value="HYBRID SIGNAL TRANSDUCTION HISTIDINE KINASE C"/>
    <property type="match status" value="1"/>
</dbReference>
<dbReference type="PANTHER" id="PTHR43547">
    <property type="entry name" value="TWO-COMPONENT HISTIDINE KINASE"/>
    <property type="match status" value="1"/>
</dbReference>
<sequence>MSRKTIRLLVILSTLSIIGVIVTQIYWVRKALDMGERQFNQQVHVSLQEVAEQLAQLNAVMLHNNPVEQLSSNYFLVNTNSMVDPGILEHYLKTSFVRHNIITDFEVGIYDCASNKMFYGVALSTRNDNKTPTQTANWLKSNKYPYYFGVRFPNQNSAVINDLRGWIWSSLLVLIAVSFFGYALFVILRQKQLTEIQRDFINNMTHELQTPIATIRIAADVLNTPAIKDQPERLKKYTAIIKEEALRLQTQVETVLNMAKAAKNKLPLTIEWLDAHQVITSVSHKYEKDLTLHLNAVEPYIHADRMHFTNAISNLIDNAFKYTPQNPVILLETFNENGSLVVSVKDNGIGIAPEYKDKVFKKFYRIPTGNVHNVKGFGIGLSYVQQIAKAHQWRIQLKSEVNKGSEFKILIPLKKSM</sequence>
<dbReference type="GO" id="GO:0016301">
    <property type="term" value="F:kinase activity"/>
    <property type="evidence" value="ECO:0007669"/>
    <property type="project" value="UniProtKB-KW"/>
</dbReference>
<accession>A0ABT1FXY2</accession>
<keyword evidence="6" id="KW-0808">Transferase</keyword>
<comment type="catalytic activity">
    <reaction evidence="1">
        <text>ATP + protein L-histidine = ADP + protein N-phospho-L-histidine.</text>
        <dbReference type="EC" id="2.7.13.3"/>
    </reaction>
</comment>
<dbReference type="SUPFAM" id="SSF55874">
    <property type="entry name" value="ATPase domain of HSP90 chaperone/DNA topoisomerase II/histidine kinase"/>
    <property type="match status" value="1"/>
</dbReference>
<dbReference type="InterPro" id="IPR004358">
    <property type="entry name" value="Sig_transdc_His_kin-like_C"/>
</dbReference>
<evidence type="ECO:0000313" key="7">
    <source>
        <dbReference type="Proteomes" id="UP001204772"/>
    </source>
</evidence>
<dbReference type="InterPro" id="IPR003594">
    <property type="entry name" value="HATPase_dom"/>
</dbReference>
<dbReference type="SMART" id="SM00388">
    <property type="entry name" value="HisKA"/>
    <property type="match status" value="1"/>
</dbReference>
<dbReference type="RefSeq" id="WP_253532129.1">
    <property type="nucleotide sequence ID" value="NZ_JAMZEL010000014.1"/>
</dbReference>
<evidence type="ECO:0000256" key="3">
    <source>
        <dbReference type="ARBA" id="ARBA00022553"/>
    </source>
</evidence>
<dbReference type="InterPro" id="IPR003661">
    <property type="entry name" value="HisK_dim/P_dom"/>
</dbReference>
<feature type="transmembrane region" description="Helical" evidence="4">
    <location>
        <begin position="7"/>
        <end position="27"/>
    </location>
</feature>
<dbReference type="Pfam" id="PF00512">
    <property type="entry name" value="HisKA"/>
    <property type="match status" value="1"/>
</dbReference>
<dbReference type="InterPro" id="IPR036097">
    <property type="entry name" value="HisK_dim/P_sf"/>
</dbReference>
<evidence type="ECO:0000256" key="4">
    <source>
        <dbReference type="SAM" id="Phobius"/>
    </source>
</evidence>
<dbReference type="EMBL" id="JAMZEL010000014">
    <property type="protein sequence ID" value="MCP1385633.1"/>
    <property type="molecule type" value="Genomic_DNA"/>
</dbReference>
<name>A0ABT1FXY2_9BACT</name>
<keyword evidence="6" id="KW-0418">Kinase</keyword>
<reference evidence="6 7" key="1">
    <citation type="submission" date="2022-06" db="EMBL/GenBank/DDBJ databases">
        <title>Runella sp. S5 genome sequencing.</title>
        <authorList>
            <person name="Park S."/>
        </authorList>
    </citation>
    <scope>NUCLEOTIDE SEQUENCE [LARGE SCALE GENOMIC DNA]</scope>
    <source>
        <strain evidence="6 7">S5</strain>
    </source>
</reference>
<dbReference type="SUPFAM" id="SSF47384">
    <property type="entry name" value="Homodimeric domain of signal transducing histidine kinase"/>
    <property type="match status" value="1"/>
</dbReference>
<keyword evidence="3" id="KW-0597">Phosphoprotein</keyword>
<evidence type="ECO:0000313" key="6">
    <source>
        <dbReference type="EMBL" id="MCP1385633.1"/>
    </source>
</evidence>
<dbReference type="PROSITE" id="PS50109">
    <property type="entry name" value="HIS_KIN"/>
    <property type="match status" value="1"/>
</dbReference>
<comment type="caution">
    <text evidence="6">The sequence shown here is derived from an EMBL/GenBank/DDBJ whole genome shotgun (WGS) entry which is preliminary data.</text>
</comment>
<dbReference type="CDD" id="cd00082">
    <property type="entry name" value="HisKA"/>
    <property type="match status" value="1"/>
</dbReference>
<dbReference type="Gene3D" id="3.30.565.10">
    <property type="entry name" value="Histidine kinase-like ATPase, C-terminal domain"/>
    <property type="match status" value="1"/>
</dbReference>
<dbReference type="Proteomes" id="UP001204772">
    <property type="component" value="Unassembled WGS sequence"/>
</dbReference>
<evidence type="ECO:0000256" key="2">
    <source>
        <dbReference type="ARBA" id="ARBA00012438"/>
    </source>
</evidence>
<dbReference type="PRINTS" id="PR00344">
    <property type="entry name" value="BCTRLSENSOR"/>
</dbReference>
<keyword evidence="4" id="KW-0812">Transmembrane</keyword>
<dbReference type="InterPro" id="IPR005467">
    <property type="entry name" value="His_kinase_dom"/>
</dbReference>
<feature type="domain" description="Histidine kinase" evidence="5">
    <location>
        <begin position="203"/>
        <end position="415"/>
    </location>
</feature>
<dbReference type="InterPro" id="IPR036890">
    <property type="entry name" value="HATPase_C_sf"/>
</dbReference>
<dbReference type="SMART" id="SM00387">
    <property type="entry name" value="HATPase_c"/>
    <property type="match status" value="1"/>
</dbReference>
<dbReference type="CDD" id="cd00075">
    <property type="entry name" value="HATPase"/>
    <property type="match status" value="1"/>
</dbReference>
<keyword evidence="4" id="KW-0472">Membrane</keyword>
<proteinExistence type="predicted"/>
<protein>
    <recommendedName>
        <fullName evidence="2">histidine kinase</fullName>
        <ecNumber evidence="2">2.7.13.3</ecNumber>
    </recommendedName>
</protein>
<dbReference type="EC" id="2.7.13.3" evidence="2"/>
<feature type="transmembrane region" description="Helical" evidence="4">
    <location>
        <begin position="166"/>
        <end position="188"/>
    </location>
</feature>